<evidence type="ECO:0000256" key="3">
    <source>
        <dbReference type="ARBA" id="ARBA00022475"/>
    </source>
</evidence>
<name>A0A0A1YID3_9PSED</name>
<dbReference type="PANTHER" id="PTHR35011:SF2">
    <property type="entry name" value="2,3-DIKETO-L-GULONATE TRAP TRANSPORTER SMALL PERMEASE PROTEIN YIAM"/>
    <property type="match status" value="1"/>
</dbReference>
<proteinExistence type="inferred from homology"/>
<comment type="caution">
    <text evidence="11">The sequence shown here is derived from an EMBL/GenBank/DDBJ whole genome shotgun (WGS) entry which is preliminary data.</text>
</comment>
<evidence type="ECO:0000259" key="10">
    <source>
        <dbReference type="Pfam" id="PF04290"/>
    </source>
</evidence>
<feature type="domain" description="Tripartite ATP-independent periplasmic transporters DctQ component" evidence="10">
    <location>
        <begin position="27"/>
        <end position="153"/>
    </location>
</feature>
<keyword evidence="3" id="KW-1003">Cell membrane</keyword>
<dbReference type="Proteomes" id="UP000030063">
    <property type="component" value="Unassembled WGS sequence"/>
</dbReference>
<comment type="function">
    <text evidence="9">Part of the tripartite ATP-independent periplasmic (TRAP) transport system.</text>
</comment>
<dbReference type="Pfam" id="PF04290">
    <property type="entry name" value="DctQ"/>
    <property type="match status" value="1"/>
</dbReference>
<protein>
    <recommendedName>
        <fullName evidence="9">TRAP transporter small permease protein</fullName>
    </recommendedName>
</protein>
<keyword evidence="5 9" id="KW-0812">Transmembrane</keyword>
<comment type="subcellular location">
    <subcellularLocation>
        <location evidence="1 9">Cell inner membrane</location>
        <topology evidence="1 9">Multi-pass membrane protein</topology>
    </subcellularLocation>
</comment>
<dbReference type="OrthoDB" id="9791324at2"/>
<accession>A0A0A1YID3</accession>
<dbReference type="eggNOG" id="COG3090">
    <property type="taxonomic scope" value="Bacteria"/>
</dbReference>
<keyword evidence="2 9" id="KW-0813">Transport</keyword>
<evidence type="ECO:0000256" key="8">
    <source>
        <dbReference type="ARBA" id="ARBA00038436"/>
    </source>
</evidence>
<evidence type="ECO:0000313" key="11">
    <source>
        <dbReference type="EMBL" id="KFX69660.1"/>
    </source>
</evidence>
<dbReference type="RefSeq" id="WP_025164907.1">
    <property type="nucleotide sequence ID" value="NZ_AWSQ01000002.1"/>
</dbReference>
<keyword evidence="7 9" id="KW-0472">Membrane</keyword>
<dbReference type="GO" id="GO:0005886">
    <property type="term" value="C:plasma membrane"/>
    <property type="evidence" value="ECO:0007669"/>
    <property type="project" value="UniProtKB-SubCell"/>
</dbReference>
<evidence type="ECO:0000256" key="4">
    <source>
        <dbReference type="ARBA" id="ARBA00022519"/>
    </source>
</evidence>
<feature type="transmembrane region" description="Helical" evidence="9">
    <location>
        <begin position="21"/>
        <end position="40"/>
    </location>
</feature>
<feature type="transmembrane region" description="Helical" evidence="9">
    <location>
        <begin position="52"/>
        <end position="71"/>
    </location>
</feature>
<reference evidence="11 12" key="1">
    <citation type="journal article" date="2014" name="Genome Announc.">
        <title>Draft Genome Sequence of Petroleum Oil-Degrading Marine Bacterium Pseudomonas taeanensis Strain MS-3, Isolated from a Crude Oil-Contaminated Seashore.</title>
        <authorList>
            <person name="Lee S.Y."/>
            <person name="Kim S.H."/>
            <person name="Lee D.G."/>
            <person name="Shin S."/>
            <person name="Yun S.H."/>
            <person name="Choi C.W."/>
            <person name="Chung Y.H."/>
            <person name="Choi J.S."/>
            <person name="Kahng H.Y."/>
            <person name="Kim S.I."/>
        </authorList>
    </citation>
    <scope>NUCLEOTIDE SEQUENCE [LARGE SCALE GENOMIC DNA]</scope>
    <source>
        <strain evidence="11 12">MS-3</strain>
    </source>
</reference>
<keyword evidence="12" id="KW-1185">Reference proteome</keyword>
<dbReference type="AlphaFoldDB" id="A0A0A1YID3"/>
<sequence>MKPASTLFKIIDNLENYICRTLLALFVVILFAQILSRNLFNHSISWTEELVTYMFVWFAFFGASYAAKLAAHNRVTFQFKFMPRKVAVGLEALSDLIWVGFNSYFVYLSVIFFMKANVFWKSQTLGIPMKYLYLILPIAFTLMTLRVLQVNYYKLVKGIDIRDPETEELDKIIHDSAQHDDSQLRERVHG</sequence>
<evidence type="ECO:0000256" key="5">
    <source>
        <dbReference type="ARBA" id="ARBA00022692"/>
    </source>
</evidence>
<dbReference type="STRING" id="1395571.TMS3_0109070"/>
<evidence type="ECO:0000256" key="1">
    <source>
        <dbReference type="ARBA" id="ARBA00004429"/>
    </source>
</evidence>
<evidence type="ECO:0000256" key="9">
    <source>
        <dbReference type="RuleBase" id="RU369079"/>
    </source>
</evidence>
<dbReference type="InterPro" id="IPR007387">
    <property type="entry name" value="TRAP_DctQ"/>
</dbReference>
<dbReference type="EMBL" id="AWSQ01000002">
    <property type="protein sequence ID" value="KFX69660.1"/>
    <property type="molecule type" value="Genomic_DNA"/>
</dbReference>
<evidence type="ECO:0000256" key="6">
    <source>
        <dbReference type="ARBA" id="ARBA00022989"/>
    </source>
</evidence>
<feature type="transmembrane region" description="Helical" evidence="9">
    <location>
        <begin position="92"/>
        <end position="111"/>
    </location>
</feature>
<evidence type="ECO:0000256" key="7">
    <source>
        <dbReference type="ARBA" id="ARBA00023136"/>
    </source>
</evidence>
<dbReference type="GO" id="GO:0015740">
    <property type="term" value="P:C4-dicarboxylate transport"/>
    <property type="evidence" value="ECO:0007669"/>
    <property type="project" value="TreeGrafter"/>
</dbReference>
<comment type="subunit">
    <text evidence="9">The complex comprises the extracytoplasmic solute receptor protein and the two transmembrane proteins.</text>
</comment>
<dbReference type="InterPro" id="IPR055348">
    <property type="entry name" value="DctQ"/>
</dbReference>
<dbReference type="GO" id="GO:0022857">
    <property type="term" value="F:transmembrane transporter activity"/>
    <property type="evidence" value="ECO:0007669"/>
    <property type="project" value="UniProtKB-UniRule"/>
</dbReference>
<evidence type="ECO:0000256" key="2">
    <source>
        <dbReference type="ARBA" id="ARBA00022448"/>
    </source>
</evidence>
<dbReference type="PANTHER" id="PTHR35011">
    <property type="entry name" value="2,3-DIKETO-L-GULONATE TRAP TRANSPORTER SMALL PERMEASE PROTEIN YIAM"/>
    <property type="match status" value="1"/>
</dbReference>
<feature type="transmembrane region" description="Helical" evidence="9">
    <location>
        <begin position="131"/>
        <end position="148"/>
    </location>
</feature>
<keyword evidence="6 9" id="KW-1133">Transmembrane helix</keyword>
<comment type="similarity">
    <text evidence="8 9">Belongs to the TRAP transporter small permease family.</text>
</comment>
<evidence type="ECO:0000313" key="12">
    <source>
        <dbReference type="Proteomes" id="UP000030063"/>
    </source>
</evidence>
<organism evidence="11 12">
    <name type="scientific">Pseudomonas taeanensis MS-3</name>
    <dbReference type="NCBI Taxonomy" id="1395571"/>
    <lineage>
        <taxon>Bacteria</taxon>
        <taxon>Pseudomonadati</taxon>
        <taxon>Pseudomonadota</taxon>
        <taxon>Gammaproteobacteria</taxon>
        <taxon>Pseudomonadales</taxon>
        <taxon>Pseudomonadaceae</taxon>
        <taxon>Pseudomonas</taxon>
    </lineage>
</organism>
<gene>
    <name evidence="11" type="ORF">TMS3_0109070</name>
</gene>
<keyword evidence="4 9" id="KW-0997">Cell inner membrane</keyword>